<dbReference type="eggNOG" id="KOG3094">
    <property type="taxonomic scope" value="Eukaryota"/>
</dbReference>
<dbReference type="InParanoid" id="Q54XV4"/>
<protein>
    <recommendedName>
        <fullName evidence="9">Protein YIF1</fullName>
    </recommendedName>
</protein>
<dbReference type="EMBL" id="AAFI02000023">
    <property type="protein sequence ID" value="EAL68527.1"/>
    <property type="molecule type" value="Genomic_DNA"/>
</dbReference>
<dbReference type="GO" id="GO:0030134">
    <property type="term" value="C:COPII-coated ER to Golgi transport vesicle"/>
    <property type="evidence" value="ECO:0000318"/>
    <property type="project" value="GO_Central"/>
</dbReference>
<dbReference type="PRO" id="PR:Q54XV4"/>
<sequence length="380" mass="43555">MSHNLGYMEYNKGNTGYNSGENYPSMDQYNYGQGNMGNMGNMGQQYQPPQQQQQPPQQQQQHNSGFGFPSPTLYNMNAQQQQQQQQQHQQQQHHNQQTSPMYGNNGGFNQFNNNDNSHYSPPQQGDMSRQFISQISDNPLTQAGLTYGLNYGQTLFSGGKQYVDSNFGKYFSFSTLKSYFNVNNSYVFNKIKLLIFPYTQKTWKRRIGRTSDVDSYLPPRDDINAPDLYIPLMAFITYFLLYGFQMGMEKKFSPDYLGACITKGIVFWAIELLIFKCGFFFSNSNSIPFYDMISYSGYKYVLMVIFQIATILLGSYVSYIIKCVLSVSIAFFMLKTLRLVFSSVSGAHDHISPDYHESGKIKNYFVFGFSVAQALLCFLV</sequence>
<evidence type="ECO:0000313" key="11">
    <source>
        <dbReference type="EMBL" id="EAL68527.1"/>
    </source>
</evidence>
<dbReference type="STRING" id="44689.Q54XV4"/>
<organism evidence="11 12">
    <name type="scientific">Dictyostelium discoideum</name>
    <name type="common">Social amoeba</name>
    <dbReference type="NCBI Taxonomy" id="44689"/>
    <lineage>
        <taxon>Eukaryota</taxon>
        <taxon>Amoebozoa</taxon>
        <taxon>Evosea</taxon>
        <taxon>Eumycetozoa</taxon>
        <taxon>Dictyostelia</taxon>
        <taxon>Dictyosteliales</taxon>
        <taxon>Dictyosteliaceae</taxon>
        <taxon>Dictyostelium</taxon>
    </lineage>
</organism>
<feature type="compositionally biased region" description="Low complexity" evidence="10">
    <location>
        <begin position="79"/>
        <end position="97"/>
    </location>
</feature>
<dbReference type="Proteomes" id="UP000002195">
    <property type="component" value="Unassembled WGS sequence"/>
</dbReference>
<feature type="compositionally biased region" description="Low complexity" evidence="10">
    <location>
        <begin position="107"/>
        <end position="116"/>
    </location>
</feature>
<name>Q54XV4_DICDI</name>
<comment type="subcellular location">
    <subcellularLocation>
        <location evidence="9">Endoplasmic reticulum membrane</location>
        <topology evidence="9">Multi-pass membrane protein</topology>
    </subcellularLocation>
    <subcellularLocation>
        <location evidence="9">Golgi apparatus membrane</location>
        <topology evidence="9">Multi-pass membrane protein</topology>
    </subcellularLocation>
</comment>
<dbReference type="GO" id="GO:0006888">
    <property type="term" value="P:endoplasmic reticulum to Golgi vesicle-mediated transport"/>
    <property type="evidence" value="ECO:0000318"/>
    <property type="project" value="GO_Central"/>
</dbReference>
<feature type="compositionally biased region" description="Polar residues" evidence="10">
    <location>
        <begin position="117"/>
        <end position="126"/>
    </location>
</feature>
<evidence type="ECO:0000256" key="4">
    <source>
        <dbReference type="ARBA" id="ARBA00022824"/>
    </source>
</evidence>
<dbReference type="AlphaFoldDB" id="Q54XV4"/>
<dbReference type="KEGG" id="ddi:DDB_G0278709"/>
<evidence type="ECO:0000256" key="3">
    <source>
        <dbReference type="ARBA" id="ARBA00022692"/>
    </source>
</evidence>
<accession>Q54XV4</accession>
<comment type="function">
    <text evidence="9">Has a role in transport between endoplasmic reticulum and Golgi.</text>
</comment>
<dbReference type="VEuPathDB" id="AmoebaDB:DDB_G0278709"/>
<keyword evidence="2 9" id="KW-0813">Transport</keyword>
<evidence type="ECO:0000256" key="5">
    <source>
        <dbReference type="ARBA" id="ARBA00022927"/>
    </source>
</evidence>
<keyword evidence="8 9" id="KW-0472">Membrane</keyword>
<feature type="region of interest" description="Disordered" evidence="10">
    <location>
        <begin position="26"/>
        <end position="126"/>
    </location>
</feature>
<evidence type="ECO:0000256" key="7">
    <source>
        <dbReference type="ARBA" id="ARBA00023034"/>
    </source>
</evidence>
<keyword evidence="12" id="KW-1185">Reference proteome</keyword>
<comment type="similarity">
    <text evidence="1 9">Belongs to the YIF1 family.</text>
</comment>
<dbReference type="GO" id="GO:0005789">
    <property type="term" value="C:endoplasmic reticulum membrane"/>
    <property type="evidence" value="ECO:0000318"/>
    <property type="project" value="GO_Central"/>
</dbReference>
<evidence type="ECO:0000256" key="2">
    <source>
        <dbReference type="ARBA" id="ARBA00022448"/>
    </source>
</evidence>
<gene>
    <name evidence="11" type="ORF">DDB_G0278709</name>
</gene>
<feature type="transmembrane region" description="Helical" evidence="9">
    <location>
        <begin position="256"/>
        <end position="281"/>
    </location>
</feature>
<evidence type="ECO:0000256" key="9">
    <source>
        <dbReference type="RuleBase" id="RU368073"/>
    </source>
</evidence>
<dbReference type="InterPro" id="IPR005578">
    <property type="entry name" value="Yif1_fam"/>
</dbReference>
<keyword evidence="7 9" id="KW-0333">Golgi apparatus</keyword>
<keyword evidence="6 9" id="KW-1133">Transmembrane helix</keyword>
<dbReference type="OMA" id="NWEVRYS"/>
<evidence type="ECO:0000313" key="12">
    <source>
        <dbReference type="Proteomes" id="UP000002195"/>
    </source>
</evidence>
<evidence type="ECO:0000256" key="10">
    <source>
        <dbReference type="SAM" id="MobiDB-lite"/>
    </source>
</evidence>
<dbReference type="GeneID" id="8621654"/>
<dbReference type="GO" id="GO:0005793">
    <property type="term" value="C:endoplasmic reticulum-Golgi intermediate compartment"/>
    <property type="evidence" value="ECO:0000318"/>
    <property type="project" value="GO_Central"/>
</dbReference>
<feature type="compositionally biased region" description="Low complexity" evidence="10">
    <location>
        <begin position="28"/>
        <end position="61"/>
    </location>
</feature>
<dbReference type="GO" id="GO:0000139">
    <property type="term" value="C:Golgi membrane"/>
    <property type="evidence" value="ECO:0000318"/>
    <property type="project" value="GO_Central"/>
</dbReference>
<comment type="caution">
    <text evidence="9">Lacks conserved residue(s) required for the propagation of feature annotation.</text>
</comment>
<proteinExistence type="inferred from homology"/>
<comment type="caution">
    <text evidence="11">The sequence shown here is derived from an EMBL/GenBank/DDBJ whole genome shotgun (WGS) entry which is preliminary data.</text>
</comment>
<keyword evidence="4 9" id="KW-0256">Endoplasmic reticulum</keyword>
<dbReference type="dictyBase" id="DDB_G0278709"/>
<dbReference type="FunCoup" id="Q54XV4">
    <property type="interactions" value="706"/>
</dbReference>
<keyword evidence="3 9" id="KW-0812">Transmembrane</keyword>
<reference evidence="11 12" key="1">
    <citation type="journal article" date="2005" name="Nature">
        <title>The genome of the social amoeba Dictyostelium discoideum.</title>
        <authorList>
            <consortium name="The Dictyostelium discoideum Sequencing Consortium"/>
            <person name="Eichinger L."/>
            <person name="Pachebat J.A."/>
            <person name="Glockner G."/>
            <person name="Rajandream M.A."/>
            <person name="Sucgang R."/>
            <person name="Berriman M."/>
            <person name="Song J."/>
            <person name="Olsen R."/>
            <person name="Szafranski K."/>
            <person name="Xu Q."/>
            <person name="Tunggal B."/>
            <person name="Kummerfeld S."/>
            <person name="Madera M."/>
            <person name="Konfortov B.A."/>
            <person name="Rivero F."/>
            <person name="Bankier A.T."/>
            <person name="Lehmann R."/>
            <person name="Hamlin N."/>
            <person name="Davies R."/>
            <person name="Gaudet P."/>
            <person name="Fey P."/>
            <person name="Pilcher K."/>
            <person name="Chen G."/>
            <person name="Saunders D."/>
            <person name="Sodergren E."/>
            <person name="Davis P."/>
            <person name="Kerhornou A."/>
            <person name="Nie X."/>
            <person name="Hall N."/>
            <person name="Anjard C."/>
            <person name="Hemphill L."/>
            <person name="Bason N."/>
            <person name="Farbrother P."/>
            <person name="Desany B."/>
            <person name="Just E."/>
            <person name="Morio T."/>
            <person name="Rost R."/>
            <person name="Churcher C."/>
            <person name="Cooper J."/>
            <person name="Haydock S."/>
            <person name="van Driessche N."/>
            <person name="Cronin A."/>
            <person name="Goodhead I."/>
            <person name="Muzny D."/>
            <person name="Mourier T."/>
            <person name="Pain A."/>
            <person name="Lu M."/>
            <person name="Harper D."/>
            <person name="Lindsay R."/>
            <person name="Hauser H."/>
            <person name="James K."/>
            <person name="Quiles M."/>
            <person name="Madan Babu M."/>
            <person name="Saito T."/>
            <person name="Buchrieser C."/>
            <person name="Wardroper A."/>
            <person name="Felder M."/>
            <person name="Thangavelu M."/>
            <person name="Johnson D."/>
            <person name="Knights A."/>
            <person name="Loulseged H."/>
            <person name="Mungall K."/>
            <person name="Oliver K."/>
            <person name="Price C."/>
            <person name="Quail M.A."/>
            <person name="Urushihara H."/>
            <person name="Hernandez J."/>
            <person name="Rabbinowitsch E."/>
            <person name="Steffen D."/>
            <person name="Sanders M."/>
            <person name="Ma J."/>
            <person name="Kohara Y."/>
            <person name="Sharp S."/>
            <person name="Simmonds M."/>
            <person name="Spiegler S."/>
            <person name="Tivey A."/>
            <person name="Sugano S."/>
            <person name="White B."/>
            <person name="Walker D."/>
            <person name="Woodward J."/>
            <person name="Winckler T."/>
            <person name="Tanaka Y."/>
            <person name="Shaulsky G."/>
            <person name="Schleicher M."/>
            <person name="Weinstock G."/>
            <person name="Rosenthal A."/>
            <person name="Cox E.C."/>
            <person name="Chisholm R.L."/>
            <person name="Gibbs R."/>
            <person name="Loomis W.F."/>
            <person name="Platzer M."/>
            <person name="Kay R.R."/>
            <person name="Williams J."/>
            <person name="Dear P.H."/>
            <person name="Noegel A.A."/>
            <person name="Barrell B."/>
            <person name="Kuspa A."/>
        </authorList>
    </citation>
    <scope>NUCLEOTIDE SEQUENCE [LARGE SCALE GENOMIC DNA]</scope>
    <source>
        <strain evidence="11 12">AX4</strain>
    </source>
</reference>
<keyword evidence="5 9" id="KW-0653">Protein transport</keyword>
<dbReference type="PANTHER" id="PTHR14083">
    <property type="entry name" value="YIP1 INTERACTING FACTOR HOMOLOG YIF1 PROTEIN"/>
    <property type="match status" value="1"/>
</dbReference>
<dbReference type="Pfam" id="PF03878">
    <property type="entry name" value="YIF1"/>
    <property type="match status" value="1"/>
</dbReference>
<dbReference type="PANTHER" id="PTHR14083:SF0">
    <property type="entry name" value="YIP1D-INTERACTING FACTOR 1, ISOFORM C"/>
    <property type="match status" value="1"/>
</dbReference>
<feature type="transmembrane region" description="Helical" evidence="9">
    <location>
        <begin position="228"/>
        <end position="244"/>
    </location>
</feature>
<dbReference type="PaxDb" id="44689-DDB0218115"/>
<evidence type="ECO:0000256" key="1">
    <source>
        <dbReference type="ARBA" id="ARBA00009727"/>
    </source>
</evidence>
<dbReference type="PhylomeDB" id="Q54XV4"/>
<evidence type="ECO:0000256" key="6">
    <source>
        <dbReference type="ARBA" id="ARBA00022989"/>
    </source>
</evidence>
<dbReference type="GO" id="GO:0015031">
    <property type="term" value="P:protein transport"/>
    <property type="evidence" value="ECO:0007669"/>
    <property type="project" value="UniProtKB-KW"/>
</dbReference>
<evidence type="ECO:0000256" key="8">
    <source>
        <dbReference type="ARBA" id="ARBA00023136"/>
    </source>
</evidence>
<dbReference type="HOGENOM" id="CLU_047877_2_1_1"/>
<dbReference type="RefSeq" id="XP_642448.1">
    <property type="nucleotide sequence ID" value="XM_637356.1"/>
</dbReference>